<keyword evidence="2" id="KW-1185">Reference proteome</keyword>
<dbReference type="OrthoDB" id="4246154at2"/>
<evidence type="ECO:0000313" key="1">
    <source>
        <dbReference type="EMBL" id="PYC74896.1"/>
    </source>
</evidence>
<dbReference type="EMBL" id="PYBW01000091">
    <property type="protein sequence ID" value="PYC74896.1"/>
    <property type="molecule type" value="Genomic_DNA"/>
</dbReference>
<dbReference type="Proteomes" id="UP000248039">
    <property type="component" value="Unassembled WGS sequence"/>
</dbReference>
<comment type="caution">
    <text evidence="1">The sequence shown here is derived from an EMBL/GenBank/DDBJ whole genome shotgun (WGS) entry which is preliminary data.</text>
</comment>
<protein>
    <submittedName>
        <fullName evidence="1">Uncharacterized protein</fullName>
    </submittedName>
</protein>
<accession>A0A2V4MXF0</accession>
<reference evidence="1 2" key="1">
    <citation type="submission" date="2018-03" db="EMBL/GenBank/DDBJ databases">
        <title>Bioinformatic expansion and discovery of thiopeptide antibiotics.</title>
        <authorList>
            <person name="Schwalen C.J."/>
            <person name="Hudson G.A."/>
            <person name="Mitchell D.A."/>
        </authorList>
    </citation>
    <scope>NUCLEOTIDE SEQUENCE [LARGE SCALE GENOMIC DNA]</scope>
    <source>
        <strain evidence="1 2">ATCC 21389</strain>
    </source>
</reference>
<sequence length="101" mass="11041">MTVTEIWHTDTCPTYTIERILLEAGAAKVEEQGGRAKDAFPAAHQRLHEAAATIPADNAAAPFVTALLELIQAQADDTGRFVTLPTWTEILDRNFPPQDPT</sequence>
<organism evidence="1 2">
    <name type="scientific">Streptomyces tateyamensis</name>
    <dbReference type="NCBI Taxonomy" id="565073"/>
    <lineage>
        <taxon>Bacteria</taxon>
        <taxon>Bacillati</taxon>
        <taxon>Actinomycetota</taxon>
        <taxon>Actinomycetes</taxon>
        <taxon>Kitasatosporales</taxon>
        <taxon>Streptomycetaceae</taxon>
        <taxon>Streptomyces</taxon>
    </lineage>
</organism>
<proteinExistence type="predicted"/>
<dbReference type="AlphaFoldDB" id="A0A2V4MXF0"/>
<gene>
    <name evidence="1" type="ORF">C7C46_23715</name>
</gene>
<evidence type="ECO:0000313" key="2">
    <source>
        <dbReference type="Proteomes" id="UP000248039"/>
    </source>
</evidence>
<name>A0A2V4MXF0_9ACTN</name>